<name>Q6MVJ1_NEUCS</name>
<organism evidence="2">
    <name type="scientific">Neurospora crassa</name>
    <dbReference type="NCBI Taxonomy" id="5141"/>
    <lineage>
        <taxon>Eukaryota</taxon>
        <taxon>Fungi</taxon>
        <taxon>Dikarya</taxon>
        <taxon>Ascomycota</taxon>
        <taxon>Pezizomycotina</taxon>
        <taxon>Sordariomycetes</taxon>
        <taxon>Sordariomycetidae</taxon>
        <taxon>Sordariales</taxon>
        <taxon>Sordariaceae</taxon>
        <taxon>Neurospora</taxon>
    </lineage>
</organism>
<dbReference type="VEuPathDB" id="FungiDB:NCU09256"/>
<evidence type="ECO:0000313" key="2">
    <source>
        <dbReference type="EMBL" id="CAE76307.1"/>
    </source>
</evidence>
<reference evidence="2" key="2">
    <citation type="submission" date="2003-11" db="EMBL/GenBank/DDBJ databases">
        <authorList>
            <person name="German Neurospora genome project"/>
        </authorList>
    </citation>
    <scope>NUCLEOTIDE SEQUENCE</scope>
</reference>
<evidence type="ECO:0000256" key="1">
    <source>
        <dbReference type="SAM" id="MobiDB-lite"/>
    </source>
</evidence>
<protein>
    <submittedName>
        <fullName evidence="2">Uncharacterized protein B23L4.050</fullName>
    </submittedName>
</protein>
<dbReference type="OrthoDB" id="4583821at2759"/>
<feature type="compositionally biased region" description="Polar residues" evidence="1">
    <location>
        <begin position="58"/>
        <end position="77"/>
    </location>
</feature>
<reference evidence="2" key="1">
    <citation type="submission" date="2003-11" db="EMBL/GenBank/DDBJ databases">
        <authorList>
            <person name="Schulte U."/>
            <person name="Aign V."/>
            <person name="Hoheisel J."/>
            <person name="Brandt P."/>
            <person name="Fartmann B."/>
            <person name="Holland R."/>
            <person name="Nyakatura G."/>
            <person name="Mewes H.W."/>
            <person name="Mannhaupt G."/>
        </authorList>
    </citation>
    <scope>NUCLEOTIDE SEQUENCE</scope>
</reference>
<feature type="region of interest" description="Disordered" evidence="1">
    <location>
        <begin position="14"/>
        <end position="82"/>
    </location>
</feature>
<dbReference type="eggNOG" id="ENOG502RK36">
    <property type="taxonomic scope" value="Eukaryota"/>
</dbReference>
<accession>Q6MVJ1</accession>
<dbReference type="EMBL" id="BX842628">
    <property type="protein sequence ID" value="CAE76307.1"/>
    <property type="molecule type" value="Genomic_DNA"/>
</dbReference>
<sequence length="116" mass="12517">MSFDSKLPTVLEVEVSDSAEQSDSSDYSATNPSSISSKSNERPQEQPAQAVADDKSSALPTKPSSALTSTPTDSKNASKPIVKTAHQLKHVFGAYGRMKTEWHEAMKQVLAVHGER</sequence>
<feature type="compositionally biased region" description="Polar residues" evidence="1">
    <location>
        <begin position="18"/>
        <end position="38"/>
    </location>
</feature>
<proteinExistence type="predicted"/>
<gene>
    <name evidence="2" type="primary">B23L4.050</name>
</gene>
<dbReference type="AlphaFoldDB" id="Q6MVJ1"/>
<dbReference type="HOGENOM" id="CLU_2097482_0_0_1"/>
<dbReference type="OMA" id="KTEWHEA"/>